<keyword evidence="7 10" id="KW-0406">Ion transport</keyword>
<reference evidence="11 12" key="1">
    <citation type="submission" date="2020-09" db="EMBL/GenBank/DDBJ databases">
        <authorList>
            <person name="Kim M.K."/>
        </authorList>
    </citation>
    <scope>NUCLEOTIDE SEQUENCE [LARGE SCALE GENOMIC DNA]</scope>
    <source>
        <strain evidence="11 12">BT189</strain>
    </source>
</reference>
<evidence type="ECO:0000256" key="5">
    <source>
        <dbReference type="ARBA" id="ARBA00022692"/>
    </source>
</evidence>
<dbReference type="PANTHER" id="PTHR30266:SF2">
    <property type="entry name" value="LARGE-CONDUCTANCE MECHANOSENSITIVE CHANNEL"/>
    <property type="match status" value="1"/>
</dbReference>
<dbReference type="Proteomes" id="UP000606003">
    <property type="component" value="Unassembled WGS sequence"/>
</dbReference>
<dbReference type="Gene3D" id="1.10.1200.120">
    <property type="entry name" value="Large-conductance mechanosensitive channel, MscL, domain 1"/>
    <property type="match status" value="1"/>
</dbReference>
<evidence type="ECO:0000256" key="6">
    <source>
        <dbReference type="ARBA" id="ARBA00022989"/>
    </source>
</evidence>
<evidence type="ECO:0000313" key="12">
    <source>
        <dbReference type="Proteomes" id="UP000606003"/>
    </source>
</evidence>
<feature type="transmembrane region" description="Helical" evidence="10">
    <location>
        <begin position="80"/>
        <end position="103"/>
    </location>
</feature>
<dbReference type="InterPro" id="IPR037673">
    <property type="entry name" value="MSC/AndL"/>
</dbReference>
<dbReference type="HAMAP" id="MF_00115">
    <property type="entry name" value="MscL"/>
    <property type="match status" value="1"/>
</dbReference>
<accession>A0ABR8JWN8</accession>
<evidence type="ECO:0000256" key="8">
    <source>
        <dbReference type="ARBA" id="ARBA00023136"/>
    </source>
</evidence>
<keyword evidence="4 10" id="KW-1003">Cell membrane</keyword>
<feature type="transmembrane region" description="Helical" evidence="10">
    <location>
        <begin position="16"/>
        <end position="33"/>
    </location>
</feature>
<keyword evidence="6 10" id="KW-1133">Transmembrane helix</keyword>
<keyword evidence="3 10" id="KW-0813">Transport</keyword>
<dbReference type="Pfam" id="PF01741">
    <property type="entry name" value="MscL"/>
    <property type="match status" value="1"/>
</dbReference>
<proteinExistence type="inferred from homology"/>
<evidence type="ECO:0000313" key="11">
    <source>
        <dbReference type="EMBL" id="MBD2723373.1"/>
    </source>
</evidence>
<evidence type="ECO:0000256" key="1">
    <source>
        <dbReference type="ARBA" id="ARBA00004651"/>
    </source>
</evidence>
<evidence type="ECO:0000256" key="4">
    <source>
        <dbReference type="ARBA" id="ARBA00022475"/>
    </source>
</evidence>
<dbReference type="PROSITE" id="PS01327">
    <property type="entry name" value="MSCL"/>
    <property type="match status" value="1"/>
</dbReference>
<name>A0ABR8JWN8_9BACT</name>
<dbReference type="SUPFAM" id="SSF81330">
    <property type="entry name" value="Gated mechanosensitive channel"/>
    <property type="match status" value="1"/>
</dbReference>
<keyword evidence="5 10" id="KW-0812">Transmembrane</keyword>
<comment type="similarity">
    <text evidence="2 10">Belongs to the MscL family.</text>
</comment>
<feature type="transmembrane region" description="Helical" evidence="10">
    <location>
        <begin position="40"/>
        <end position="60"/>
    </location>
</feature>
<dbReference type="RefSeq" id="WP_190926004.1">
    <property type="nucleotide sequence ID" value="NZ_JACXAC010000005.1"/>
</dbReference>
<dbReference type="InterPro" id="IPR036019">
    <property type="entry name" value="MscL_channel"/>
</dbReference>
<evidence type="ECO:0000256" key="7">
    <source>
        <dbReference type="ARBA" id="ARBA00023065"/>
    </source>
</evidence>
<keyword evidence="8 10" id="KW-0472">Membrane</keyword>
<comment type="subunit">
    <text evidence="10">Homopentamer.</text>
</comment>
<evidence type="ECO:0000256" key="9">
    <source>
        <dbReference type="ARBA" id="ARBA00023303"/>
    </source>
</evidence>
<comment type="subcellular location">
    <subcellularLocation>
        <location evidence="1 10">Cell membrane</location>
        <topology evidence="1 10">Multi-pass membrane protein</topology>
    </subcellularLocation>
</comment>
<evidence type="ECO:0000256" key="10">
    <source>
        <dbReference type="HAMAP-Rule" id="MF_00115"/>
    </source>
</evidence>
<sequence length="145" mass="15502">MGFVSEFKEFIAKGNVLDLAVGVIIGAAFGKIVTSLTDDIIMPVVGLALGKVDFANLFVAMNGQHYTTIEEAKKAGVGTLNYGLFLNALINFLIIAFIVFLIVKGANSIRKKPVEVVAVPATPPPPTTDQQLLMEIRDALRTGRA</sequence>
<gene>
    <name evidence="10 11" type="primary">mscL</name>
    <name evidence="11" type="ORF">IC234_14680</name>
</gene>
<keyword evidence="12" id="KW-1185">Reference proteome</keyword>
<comment type="function">
    <text evidence="10">Channel that opens in response to stretch forces in the membrane lipid bilayer. May participate in the regulation of osmotic pressure changes within the cell.</text>
</comment>
<dbReference type="PANTHER" id="PTHR30266">
    <property type="entry name" value="MECHANOSENSITIVE CHANNEL MSCL"/>
    <property type="match status" value="1"/>
</dbReference>
<dbReference type="NCBIfam" id="NF001843">
    <property type="entry name" value="PRK00567.1-4"/>
    <property type="match status" value="1"/>
</dbReference>
<evidence type="ECO:0000256" key="3">
    <source>
        <dbReference type="ARBA" id="ARBA00022448"/>
    </source>
</evidence>
<dbReference type="PRINTS" id="PR01264">
    <property type="entry name" value="MECHCHANNEL"/>
</dbReference>
<comment type="caution">
    <text evidence="11">The sequence shown here is derived from an EMBL/GenBank/DDBJ whole genome shotgun (WGS) entry which is preliminary data.</text>
</comment>
<protein>
    <recommendedName>
        <fullName evidence="10">Large-conductance mechanosensitive channel</fullName>
    </recommendedName>
</protein>
<dbReference type="InterPro" id="IPR019823">
    <property type="entry name" value="Mechanosensitive_channel_CS"/>
</dbReference>
<organism evidence="11 12">
    <name type="scientific">Hymenobacter armeniacus</name>
    <dbReference type="NCBI Taxonomy" id="2771358"/>
    <lineage>
        <taxon>Bacteria</taxon>
        <taxon>Pseudomonadati</taxon>
        <taxon>Bacteroidota</taxon>
        <taxon>Cytophagia</taxon>
        <taxon>Cytophagales</taxon>
        <taxon>Hymenobacteraceae</taxon>
        <taxon>Hymenobacter</taxon>
    </lineage>
</organism>
<dbReference type="NCBIfam" id="NF010557">
    <property type="entry name" value="PRK13952.1"/>
    <property type="match status" value="1"/>
</dbReference>
<dbReference type="NCBIfam" id="TIGR00220">
    <property type="entry name" value="mscL"/>
    <property type="match status" value="1"/>
</dbReference>
<dbReference type="InterPro" id="IPR001185">
    <property type="entry name" value="MS_channel"/>
</dbReference>
<keyword evidence="9 10" id="KW-0407">Ion channel</keyword>
<dbReference type="EMBL" id="JACXAC010000005">
    <property type="protein sequence ID" value="MBD2723373.1"/>
    <property type="molecule type" value="Genomic_DNA"/>
</dbReference>
<evidence type="ECO:0000256" key="2">
    <source>
        <dbReference type="ARBA" id="ARBA00007254"/>
    </source>
</evidence>